<dbReference type="Gene3D" id="3.90.226.10">
    <property type="entry name" value="2-enoyl-CoA Hydratase, Chain A, domain 1"/>
    <property type="match status" value="1"/>
</dbReference>
<reference evidence="3 4" key="1">
    <citation type="submission" date="2016-10" db="EMBL/GenBank/DDBJ databases">
        <authorList>
            <person name="de Groot N.N."/>
        </authorList>
    </citation>
    <scope>NUCLEOTIDE SEQUENCE [LARGE SCALE GENOMIC DNA]</scope>
    <source>
        <strain evidence="3 4">DSM 19981</strain>
    </source>
</reference>
<proteinExistence type="inferred from homology"/>
<accession>A0A1I4CTZ9</accession>
<dbReference type="PANTHER" id="PTHR11941">
    <property type="entry name" value="ENOYL-COA HYDRATASE-RELATED"/>
    <property type="match status" value="1"/>
</dbReference>
<dbReference type="PANTHER" id="PTHR11941:SF54">
    <property type="entry name" value="ENOYL-COA HYDRATASE, MITOCHONDRIAL"/>
    <property type="match status" value="1"/>
</dbReference>
<dbReference type="SUPFAM" id="SSF52096">
    <property type="entry name" value="ClpP/crotonase"/>
    <property type="match status" value="1"/>
</dbReference>
<protein>
    <submittedName>
        <fullName evidence="3">Enoyl-CoA hydratase/carnithine racemase</fullName>
    </submittedName>
</protein>
<dbReference type="CDD" id="cd06558">
    <property type="entry name" value="crotonase-like"/>
    <property type="match status" value="1"/>
</dbReference>
<dbReference type="EMBL" id="FOSQ01000008">
    <property type="protein sequence ID" value="SFK84080.1"/>
    <property type="molecule type" value="Genomic_DNA"/>
</dbReference>
<gene>
    <name evidence="3" type="ORF">SAMN02745775_108160</name>
</gene>
<dbReference type="Pfam" id="PF00378">
    <property type="entry name" value="ECH_1"/>
    <property type="match status" value="1"/>
</dbReference>
<dbReference type="InterPro" id="IPR014748">
    <property type="entry name" value="Enoyl-CoA_hydra_C"/>
</dbReference>
<dbReference type="InterPro" id="IPR001753">
    <property type="entry name" value="Enoyl-CoA_hydra/iso"/>
</dbReference>
<organism evidence="3 4">
    <name type="scientific">Falsiroseomonas stagni DSM 19981</name>
    <dbReference type="NCBI Taxonomy" id="1123062"/>
    <lineage>
        <taxon>Bacteria</taxon>
        <taxon>Pseudomonadati</taxon>
        <taxon>Pseudomonadota</taxon>
        <taxon>Alphaproteobacteria</taxon>
        <taxon>Acetobacterales</taxon>
        <taxon>Roseomonadaceae</taxon>
        <taxon>Falsiroseomonas</taxon>
    </lineage>
</organism>
<dbReference type="GO" id="GO:0016829">
    <property type="term" value="F:lyase activity"/>
    <property type="evidence" value="ECO:0007669"/>
    <property type="project" value="UniProtKB-KW"/>
</dbReference>
<dbReference type="Proteomes" id="UP000199473">
    <property type="component" value="Unassembled WGS sequence"/>
</dbReference>
<evidence type="ECO:0000256" key="1">
    <source>
        <dbReference type="ARBA" id="ARBA00005254"/>
    </source>
</evidence>
<dbReference type="Gene3D" id="1.10.12.10">
    <property type="entry name" value="Lyase 2-enoyl-coa Hydratase, Chain A, domain 2"/>
    <property type="match status" value="1"/>
</dbReference>
<dbReference type="AlphaFoldDB" id="A0A1I4CTZ9"/>
<dbReference type="GO" id="GO:0006635">
    <property type="term" value="P:fatty acid beta-oxidation"/>
    <property type="evidence" value="ECO:0007669"/>
    <property type="project" value="TreeGrafter"/>
</dbReference>
<dbReference type="InterPro" id="IPR029045">
    <property type="entry name" value="ClpP/crotonase-like_dom_sf"/>
</dbReference>
<evidence type="ECO:0000313" key="4">
    <source>
        <dbReference type="Proteomes" id="UP000199473"/>
    </source>
</evidence>
<keyword evidence="2" id="KW-0456">Lyase</keyword>
<sequence length="258" mass="27438">MPDILHETRGRIAWTTLNRPDQRNAMTFAMYEGLVEQAEVVTKDPAIRAWVITGAGGKAFAAGTDISQFKAFKSGQDGLEYEKRIDRVLSAVEDCPKPVIAAIAGACTGGGLGIAAVCDLRIASANAKFGVPVARTLGNCLSTSNVSRFATLIGPAKLKELIFTARLMEAPEALAAGLISEILPTHEAVVDRAMALAETVAGMAPRTLTATKFALKRLRLAAGTIQGDDLVELCFGSQDFREGMDAFLNKRAPNWTGN</sequence>
<name>A0A1I4CTZ9_9PROT</name>
<dbReference type="RefSeq" id="WP_092961607.1">
    <property type="nucleotide sequence ID" value="NZ_FOSQ01000008.1"/>
</dbReference>
<keyword evidence="4" id="KW-1185">Reference proteome</keyword>
<dbReference type="STRING" id="1123062.SAMN02745775_108160"/>
<dbReference type="NCBIfam" id="NF004796">
    <property type="entry name" value="PRK06144.1"/>
    <property type="match status" value="1"/>
</dbReference>
<evidence type="ECO:0000313" key="3">
    <source>
        <dbReference type="EMBL" id="SFK84080.1"/>
    </source>
</evidence>
<evidence type="ECO:0000256" key="2">
    <source>
        <dbReference type="ARBA" id="ARBA00023239"/>
    </source>
</evidence>
<comment type="similarity">
    <text evidence="1">Belongs to the enoyl-CoA hydratase/isomerase family.</text>
</comment>
<dbReference type="OrthoDB" id="9795613at2"/>